<keyword evidence="2" id="KW-1185">Reference proteome</keyword>
<protein>
    <submittedName>
        <fullName evidence="1">Uncharacterized protein</fullName>
    </submittedName>
</protein>
<dbReference type="EMBL" id="FNXY01000003">
    <property type="protein sequence ID" value="SEI84703.1"/>
    <property type="molecule type" value="Genomic_DNA"/>
</dbReference>
<dbReference type="STRING" id="408657.SAMN04487995_2470"/>
<evidence type="ECO:0000313" key="1">
    <source>
        <dbReference type="EMBL" id="SEI84703.1"/>
    </source>
</evidence>
<name>A0A1H6TXD8_9BACT</name>
<dbReference type="RefSeq" id="WP_090335431.1">
    <property type="nucleotide sequence ID" value="NZ_FNXY01000003.1"/>
</dbReference>
<evidence type="ECO:0000313" key="2">
    <source>
        <dbReference type="Proteomes" id="UP000199532"/>
    </source>
</evidence>
<sequence>MREFTSDWALTPNLFLTKNEVEIIDCLVDHREMPAKFEENHVISFYNGQDFHLVLYFSQLQDRGFHMYVVRDFSVNVEDLILLHQLFAKLISDGLSIHILSKAQNQIDDIIFMTDTFRAMIHKDEPNFFE</sequence>
<accession>A0A1H6TXD8</accession>
<dbReference type="Proteomes" id="UP000199532">
    <property type="component" value="Unassembled WGS sequence"/>
</dbReference>
<dbReference type="OrthoDB" id="962414at2"/>
<organism evidence="1 2">
    <name type="scientific">Dyadobacter koreensis</name>
    <dbReference type="NCBI Taxonomy" id="408657"/>
    <lineage>
        <taxon>Bacteria</taxon>
        <taxon>Pseudomonadati</taxon>
        <taxon>Bacteroidota</taxon>
        <taxon>Cytophagia</taxon>
        <taxon>Cytophagales</taxon>
        <taxon>Spirosomataceae</taxon>
        <taxon>Dyadobacter</taxon>
    </lineage>
</organism>
<proteinExistence type="predicted"/>
<gene>
    <name evidence="1" type="ORF">SAMN04487995_2470</name>
</gene>
<reference evidence="1 2" key="1">
    <citation type="submission" date="2016-10" db="EMBL/GenBank/DDBJ databases">
        <authorList>
            <person name="de Groot N.N."/>
        </authorList>
    </citation>
    <scope>NUCLEOTIDE SEQUENCE [LARGE SCALE GENOMIC DNA]</scope>
    <source>
        <strain evidence="1 2">DSM 19938</strain>
    </source>
</reference>
<dbReference type="AlphaFoldDB" id="A0A1H6TXD8"/>